<keyword evidence="1" id="KW-0175">Coiled coil</keyword>
<protein>
    <recommendedName>
        <fullName evidence="2">DUF8039 domain-containing protein</fullName>
    </recommendedName>
</protein>
<evidence type="ECO:0000313" key="3">
    <source>
        <dbReference type="EMBL" id="KAG2396812.1"/>
    </source>
</evidence>
<organism evidence="3 4">
    <name type="scientific">Phaseolus angularis</name>
    <name type="common">Azuki bean</name>
    <name type="synonym">Vigna angularis</name>
    <dbReference type="NCBI Taxonomy" id="3914"/>
    <lineage>
        <taxon>Eukaryota</taxon>
        <taxon>Viridiplantae</taxon>
        <taxon>Streptophyta</taxon>
        <taxon>Embryophyta</taxon>
        <taxon>Tracheophyta</taxon>
        <taxon>Spermatophyta</taxon>
        <taxon>Magnoliopsida</taxon>
        <taxon>eudicotyledons</taxon>
        <taxon>Gunneridae</taxon>
        <taxon>Pentapetalae</taxon>
        <taxon>rosids</taxon>
        <taxon>fabids</taxon>
        <taxon>Fabales</taxon>
        <taxon>Fabaceae</taxon>
        <taxon>Papilionoideae</taxon>
        <taxon>50 kb inversion clade</taxon>
        <taxon>NPAAA clade</taxon>
        <taxon>indigoferoid/millettioid clade</taxon>
        <taxon>Phaseoleae</taxon>
        <taxon>Vigna</taxon>
    </lineage>
</organism>
<dbReference type="PANTHER" id="PTHR33018">
    <property type="entry name" value="OS10G0338966 PROTEIN-RELATED"/>
    <property type="match status" value="1"/>
</dbReference>
<evidence type="ECO:0000313" key="4">
    <source>
        <dbReference type="Proteomes" id="UP000743370"/>
    </source>
</evidence>
<proteinExistence type="predicted"/>
<dbReference type="InterPro" id="IPR058352">
    <property type="entry name" value="DUF8039"/>
</dbReference>
<evidence type="ECO:0000259" key="2">
    <source>
        <dbReference type="Pfam" id="PF26133"/>
    </source>
</evidence>
<name>A0A8T0KD63_PHAAN</name>
<dbReference type="SUPFAM" id="SSF54001">
    <property type="entry name" value="Cysteine proteinases"/>
    <property type="match status" value="1"/>
</dbReference>
<dbReference type="Pfam" id="PF26133">
    <property type="entry name" value="DUF8039"/>
    <property type="match status" value="1"/>
</dbReference>
<dbReference type="PANTHER" id="PTHR33018:SF34">
    <property type="entry name" value="OS02G0472350 PROTEIN"/>
    <property type="match status" value="1"/>
</dbReference>
<dbReference type="Proteomes" id="UP000743370">
    <property type="component" value="Unassembled WGS sequence"/>
</dbReference>
<evidence type="ECO:0000256" key="1">
    <source>
        <dbReference type="SAM" id="Coils"/>
    </source>
</evidence>
<feature type="domain" description="DUF8039" evidence="2">
    <location>
        <begin position="335"/>
        <end position="390"/>
    </location>
</feature>
<dbReference type="AlphaFoldDB" id="A0A8T0KD63"/>
<reference evidence="3 4" key="1">
    <citation type="submission" date="2020-05" db="EMBL/GenBank/DDBJ databases">
        <title>Vigna angularis (adzuki bean) Var. LongXiaoDou No. 4 denovo assembly.</title>
        <authorList>
            <person name="Xiang H."/>
        </authorList>
    </citation>
    <scope>NUCLEOTIDE SEQUENCE [LARGE SCALE GENOMIC DNA]</scope>
    <source>
        <tissue evidence="3">Leaf</tissue>
    </source>
</reference>
<sequence>MLIGMSASYSGSGKTRRGRGVTRLANVTIGRVDGQRRHVDIDPRSCHPSEPNADRFRSYLGKLAKSHVSILHACWDDVPEVDKNLLWQDIQFRASRESEEWKGKRLAAQERQRLNDAPHLLSRGGYANLEKKLRKSRADALGLESPDLAPAPARYELWKAARTKSDGNMTSSSAALISQRIDELVEQQTQGQGRDDILTTVIGRPEHPGRVRGVPEAIGLRDYFGPTQKTPTSMSKETLRQMDLQWEERLNQSMRSMEQRFMEQLQEQKEIQRALEEKLHSMTQDNMGTAETPTPPRVSTRGSCSAVDLTQYSGQYELLVDGDPPRILAVERVLEGGQIIHGVPILPQHVRVMVDEVRDPQAQVPIPTPEINFVGEAIGSFIAWRRALIMSHIATPQFTRPQKQPIHDTVIHEDDDMAEAEDDPLSKLMTKLPRLKKTPLELYWDLRVFGLPPHVPVYITFSDALEVIGGDRMLNISIIQLWCMYMDTIVVDQGRSSMYGFVEPQTIQPSGNTLQNRQHYLQTWMDESKRDVYLVPYIDGLHWKLMVIIPKACKIIWFCSLHRKMKNDLRTMLQGVIVKSRGQLVQILYQKVCNQQLDSWECGFYVMCWIKTIIRAVITDDWNERFKSISPIPEDTIRQIRQEWTAYLLQRWS</sequence>
<dbReference type="EMBL" id="JABFOF010000005">
    <property type="protein sequence ID" value="KAG2396812.1"/>
    <property type="molecule type" value="Genomic_DNA"/>
</dbReference>
<accession>A0A8T0KD63</accession>
<gene>
    <name evidence="3" type="ORF">HKW66_Vig0230870</name>
</gene>
<comment type="caution">
    <text evidence="3">The sequence shown here is derived from an EMBL/GenBank/DDBJ whole genome shotgun (WGS) entry which is preliminary data.</text>
</comment>
<dbReference type="Gene3D" id="3.40.395.10">
    <property type="entry name" value="Adenoviral Proteinase, Chain A"/>
    <property type="match status" value="1"/>
</dbReference>
<dbReference type="InterPro" id="IPR038765">
    <property type="entry name" value="Papain-like_cys_pep_sf"/>
</dbReference>
<feature type="coiled-coil region" evidence="1">
    <location>
        <begin position="247"/>
        <end position="285"/>
    </location>
</feature>